<name>A0A2W1BSK6_HELAM</name>
<feature type="region of interest" description="Disordered" evidence="1">
    <location>
        <begin position="182"/>
        <end position="213"/>
    </location>
</feature>
<evidence type="ECO:0000256" key="1">
    <source>
        <dbReference type="SAM" id="MobiDB-lite"/>
    </source>
</evidence>
<sequence>MDTLTINNKNKDDEREWDEDSDSESASSDGTAGDLRVPQSKKDHRADAFLKRKKDDLGSSSCGRGAPAKKADRRPEKGRVAEAPKDKEGAAQQSSSEEDSAAVGSDQERRANFAKTVAAAFKGVSQKRLGTSKRKAIDSASATIIAAAEASFGQAPKSDLAKLQEEVARLTSALNSLLEENRSLRADLRKMREQEAERSGTTSQRPQSSPVESQVLALVRQEMAAFQARFSVLEGRVLRPPLAASKPPAAQRASYAAAVAAAPPPRRGPPSKPPVAAPNGATRRAPAQPKPKTARAVQAQRPPVPTYVFNLPQSFFYESFM</sequence>
<gene>
    <name evidence="2" type="primary">HaOG202642</name>
    <name evidence="2" type="ORF">B5X24_HaOG202642</name>
</gene>
<feature type="compositionally biased region" description="Basic and acidic residues" evidence="1">
    <location>
        <begin position="182"/>
        <end position="198"/>
    </location>
</feature>
<evidence type="ECO:0000313" key="3">
    <source>
        <dbReference type="Proteomes" id="UP000249218"/>
    </source>
</evidence>
<reference evidence="2 3" key="1">
    <citation type="journal article" date="2017" name="BMC Biol.">
        <title>Genomic innovations, transcriptional plasticity and gene loss underlying the evolution and divergence of two highly polyphagous and invasive Helicoverpa pest species.</title>
        <authorList>
            <person name="Pearce S.L."/>
            <person name="Clarke D.F."/>
            <person name="East P.D."/>
            <person name="Elfekih S."/>
            <person name="Gordon K.H."/>
            <person name="Jermiin L.S."/>
            <person name="McGaughran A."/>
            <person name="Oakeshott J.G."/>
            <person name="Papanikolaou A."/>
            <person name="Perera O.P."/>
            <person name="Rane R.V."/>
            <person name="Richards S."/>
            <person name="Tay W.T."/>
            <person name="Walsh T.K."/>
            <person name="Anderson A."/>
            <person name="Anderson C.J."/>
            <person name="Asgari S."/>
            <person name="Board P.G."/>
            <person name="Bretschneider A."/>
            <person name="Campbell P.M."/>
            <person name="Chertemps T."/>
            <person name="Christeller J.T."/>
            <person name="Coppin C.W."/>
            <person name="Downes S.J."/>
            <person name="Duan G."/>
            <person name="Farnsworth C.A."/>
            <person name="Good R.T."/>
            <person name="Han L.B."/>
            <person name="Han Y.C."/>
            <person name="Hatje K."/>
            <person name="Horne I."/>
            <person name="Huang Y.P."/>
            <person name="Hughes D.S."/>
            <person name="Jacquin-Joly E."/>
            <person name="James W."/>
            <person name="Jhangiani S."/>
            <person name="Kollmar M."/>
            <person name="Kuwar S.S."/>
            <person name="Li S."/>
            <person name="Liu N.Y."/>
            <person name="Maibeche M.T."/>
            <person name="Miller J.R."/>
            <person name="Montagne N."/>
            <person name="Perry T."/>
            <person name="Qu J."/>
            <person name="Song S.V."/>
            <person name="Sutton G.G."/>
            <person name="Vogel H."/>
            <person name="Walenz B.P."/>
            <person name="Xu W."/>
            <person name="Zhang H.J."/>
            <person name="Zou Z."/>
            <person name="Batterham P."/>
            <person name="Edwards O.R."/>
            <person name="Feyereisen R."/>
            <person name="Gibbs R.A."/>
            <person name="Heckel D.G."/>
            <person name="McGrath A."/>
            <person name="Robin C."/>
            <person name="Scherer S.E."/>
            <person name="Worley K.C."/>
            <person name="Wu Y.D."/>
        </authorList>
    </citation>
    <scope>NUCLEOTIDE SEQUENCE [LARGE SCALE GENOMIC DNA]</scope>
    <source>
        <strain evidence="2">Harm_GR_Male_#8</strain>
        <tissue evidence="2">Whole organism</tissue>
    </source>
</reference>
<feature type="region of interest" description="Disordered" evidence="1">
    <location>
        <begin position="1"/>
        <end position="109"/>
    </location>
</feature>
<keyword evidence="3" id="KW-1185">Reference proteome</keyword>
<dbReference type="EMBL" id="KZ149913">
    <property type="protein sequence ID" value="PZC78039.1"/>
    <property type="molecule type" value="Genomic_DNA"/>
</dbReference>
<dbReference type="Proteomes" id="UP000249218">
    <property type="component" value="Unassembled WGS sequence"/>
</dbReference>
<accession>A0A2W1BSK6</accession>
<feature type="compositionally biased region" description="Polar residues" evidence="1">
    <location>
        <begin position="199"/>
        <end position="212"/>
    </location>
</feature>
<feature type="compositionally biased region" description="Basic and acidic residues" evidence="1">
    <location>
        <begin position="40"/>
        <end position="57"/>
    </location>
</feature>
<organism evidence="2 3">
    <name type="scientific">Helicoverpa armigera</name>
    <name type="common">Cotton bollworm</name>
    <name type="synonym">Heliothis armigera</name>
    <dbReference type="NCBI Taxonomy" id="29058"/>
    <lineage>
        <taxon>Eukaryota</taxon>
        <taxon>Metazoa</taxon>
        <taxon>Ecdysozoa</taxon>
        <taxon>Arthropoda</taxon>
        <taxon>Hexapoda</taxon>
        <taxon>Insecta</taxon>
        <taxon>Pterygota</taxon>
        <taxon>Neoptera</taxon>
        <taxon>Endopterygota</taxon>
        <taxon>Lepidoptera</taxon>
        <taxon>Glossata</taxon>
        <taxon>Ditrysia</taxon>
        <taxon>Noctuoidea</taxon>
        <taxon>Noctuidae</taxon>
        <taxon>Heliothinae</taxon>
        <taxon>Helicoverpa</taxon>
    </lineage>
</organism>
<dbReference type="OrthoDB" id="7405130at2759"/>
<feature type="region of interest" description="Disordered" evidence="1">
    <location>
        <begin position="243"/>
        <end position="300"/>
    </location>
</feature>
<protein>
    <submittedName>
        <fullName evidence="2">Uncharacterized protein</fullName>
    </submittedName>
</protein>
<feature type="compositionally biased region" description="Pro residues" evidence="1">
    <location>
        <begin position="262"/>
        <end position="276"/>
    </location>
</feature>
<proteinExistence type="predicted"/>
<dbReference type="AlphaFoldDB" id="A0A2W1BSK6"/>
<feature type="compositionally biased region" description="Low complexity" evidence="1">
    <location>
        <begin position="247"/>
        <end position="261"/>
    </location>
</feature>
<evidence type="ECO:0000313" key="2">
    <source>
        <dbReference type="EMBL" id="PZC78039.1"/>
    </source>
</evidence>
<feature type="compositionally biased region" description="Basic and acidic residues" evidence="1">
    <location>
        <begin position="69"/>
        <end position="89"/>
    </location>
</feature>